<name>A0ABX1DHE1_9HYPH</name>
<evidence type="ECO:0000313" key="1">
    <source>
        <dbReference type="EMBL" id="NKC02399.1"/>
    </source>
</evidence>
<comment type="caution">
    <text evidence="1">The sequence shown here is derived from an EMBL/GenBank/DDBJ whole genome shotgun (WGS) entry which is preliminary data.</text>
</comment>
<reference evidence="1 2" key="1">
    <citation type="submission" date="2020-03" db="EMBL/GenBank/DDBJ databases">
        <title>Whole genome sequencing of clinical and environmental type strains of Ochrobactrum.</title>
        <authorList>
            <person name="Dharne M."/>
        </authorList>
    </citation>
    <scope>NUCLEOTIDE SEQUENCE [LARGE SCALE GENOMIC DNA]</scope>
    <source>
        <strain evidence="1 2">CIP 109452</strain>
    </source>
</reference>
<sequence length="72" mass="8429">MEAKRLKTNHSLGLIKPEKIIDLLIKPCSAEWGKENIEKLMQAEKQASFFEEERHIPSNILEKIPFDFLLHI</sequence>
<protein>
    <submittedName>
        <fullName evidence="1">Uncharacterized protein</fullName>
    </submittedName>
</protein>
<evidence type="ECO:0000313" key="2">
    <source>
        <dbReference type="Proteomes" id="UP000704467"/>
    </source>
</evidence>
<dbReference type="Proteomes" id="UP000704467">
    <property type="component" value="Unassembled WGS sequence"/>
</dbReference>
<keyword evidence="2" id="KW-1185">Reference proteome</keyword>
<organism evidence="1 2">
    <name type="scientific">Brucella haematophila</name>
    <dbReference type="NCBI Taxonomy" id="419474"/>
    <lineage>
        <taxon>Bacteria</taxon>
        <taxon>Pseudomonadati</taxon>
        <taxon>Pseudomonadota</taxon>
        <taxon>Alphaproteobacteria</taxon>
        <taxon>Hyphomicrobiales</taxon>
        <taxon>Brucellaceae</taxon>
        <taxon>Brucella/Ochrobactrum group</taxon>
        <taxon>Brucella</taxon>
    </lineage>
</organism>
<accession>A0ABX1DHE1</accession>
<dbReference type="EMBL" id="JAAVLN010000001">
    <property type="protein sequence ID" value="NKC02399.1"/>
    <property type="molecule type" value="Genomic_DNA"/>
</dbReference>
<gene>
    <name evidence="1" type="ORF">HED55_00350</name>
</gene>
<proteinExistence type="predicted"/>